<proteinExistence type="predicted"/>
<dbReference type="Proteomes" id="UP000269412">
    <property type="component" value="Unassembled WGS sequence"/>
</dbReference>
<feature type="transmembrane region" description="Helical" evidence="1">
    <location>
        <begin position="24"/>
        <end position="45"/>
    </location>
</feature>
<reference evidence="3 4" key="1">
    <citation type="submission" date="2018-10" db="EMBL/GenBank/DDBJ databases">
        <title>Genomic Encyclopedia of Archaeal and Bacterial Type Strains, Phase II (KMG-II): from individual species to whole genera.</title>
        <authorList>
            <person name="Goeker M."/>
        </authorList>
    </citation>
    <scope>NUCLEOTIDE SEQUENCE [LARGE SCALE GENOMIC DNA]</scope>
    <source>
        <strain evidence="3 4">DSM 25230</strain>
    </source>
</reference>
<keyword evidence="1" id="KW-1133">Transmembrane helix</keyword>
<evidence type="ECO:0000259" key="2">
    <source>
        <dbReference type="Pfam" id="PF13239"/>
    </source>
</evidence>
<protein>
    <submittedName>
        <fullName evidence="3">2TM domain-containing protein</fullName>
    </submittedName>
</protein>
<keyword evidence="4" id="KW-1185">Reference proteome</keyword>
<dbReference type="OrthoDB" id="8965954at2"/>
<evidence type="ECO:0000313" key="4">
    <source>
        <dbReference type="Proteomes" id="UP000269412"/>
    </source>
</evidence>
<organism evidence="3 4">
    <name type="scientific">Maribacter vaceletii</name>
    <dbReference type="NCBI Taxonomy" id="1206816"/>
    <lineage>
        <taxon>Bacteria</taxon>
        <taxon>Pseudomonadati</taxon>
        <taxon>Bacteroidota</taxon>
        <taxon>Flavobacteriia</taxon>
        <taxon>Flavobacteriales</taxon>
        <taxon>Flavobacteriaceae</taxon>
        <taxon>Maribacter</taxon>
    </lineage>
</organism>
<name>A0A495DTB8_9FLAO</name>
<feature type="domain" description="2TM" evidence="2">
    <location>
        <begin position="13"/>
        <end position="102"/>
    </location>
</feature>
<accession>A0A495DTB8</accession>
<sequence length="112" mass="13248">MEVKQISQREKLRRAKKRLAQLKGYYSHLTVYLAVNIFITVAKVIGGINNGESFSEAFFDFGTFATWIFWGIGMLFHTIKVFSLNPLFGKDWEEKQIKKFMDEDRRQSEKFR</sequence>
<evidence type="ECO:0000256" key="1">
    <source>
        <dbReference type="SAM" id="Phobius"/>
    </source>
</evidence>
<gene>
    <name evidence="3" type="ORF">CLV91_2656</name>
</gene>
<dbReference type="EMBL" id="RBIQ01000010">
    <property type="protein sequence ID" value="RKR07895.1"/>
    <property type="molecule type" value="Genomic_DNA"/>
</dbReference>
<dbReference type="RefSeq" id="WP_121068668.1">
    <property type="nucleotide sequence ID" value="NZ_RBIQ01000010.1"/>
</dbReference>
<dbReference type="AlphaFoldDB" id="A0A495DTB8"/>
<comment type="caution">
    <text evidence="3">The sequence shown here is derived from an EMBL/GenBank/DDBJ whole genome shotgun (WGS) entry which is preliminary data.</text>
</comment>
<dbReference type="InterPro" id="IPR025698">
    <property type="entry name" value="2TM_dom"/>
</dbReference>
<dbReference type="Pfam" id="PF13239">
    <property type="entry name" value="2TM"/>
    <property type="match status" value="1"/>
</dbReference>
<keyword evidence="1" id="KW-0472">Membrane</keyword>
<evidence type="ECO:0000313" key="3">
    <source>
        <dbReference type="EMBL" id="RKR07895.1"/>
    </source>
</evidence>
<keyword evidence="1" id="KW-0812">Transmembrane</keyword>